<proteinExistence type="predicted"/>
<dbReference type="PANTHER" id="PTHR43377:SF1">
    <property type="entry name" value="BILIVERDIN REDUCTASE A"/>
    <property type="match status" value="1"/>
</dbReference>
<dbReference type="RefSeq" id="WP_380704429.1">
    <property type="nucleotide sequence ID" value="NZ_JBHSAP010000009.1"/>
</dbReference>
<dbReference type="InterPro" id="IPR051450">
    <property type="entry name" value="Gfo/Idh/MocA_Oxidoreductases"/>
</dbReference>
<comment type="caution">
    <text evidence="3">The sequence shown here is derived from an EMBL/GenBank/DDBJ whole genome shotgun (WGS) entry which is preliminary data.</text>
</comment>
<feature type="domain" description="Gfo/Idh/MocA-like oxidoreductase N-terminal" evidence="1">
    <location>
        <begin position="7"/>
        <end position="123"/>
    </location>
</feature>
<dbReference type="InterPro" id="IPR055170">
    <property type="entry name" value="GFO_IDH_MocA-like_dom"/>
</dbReference>
<dbReference type="SUPFAM" id="SSF51735">
    <property type="entry name" value="NAD(P)-binding Rossmann-fold domains"/>
    <property type="match status" value="1"/>
</dbReference>
<evidence type="ECO:0000259" key="1">
    <source>
        <dbReference type="Pfam" id="PF01408"/>
    </source>
</evidence>
<keyword evidence="4" id="KW-1185">Reference proteome</keyword>
<evidence type="ECO:0000259" key="2">
    <source>
        <dbReference type="Pfam" id="PF22725"/>
    </source>
</evidence>
<protein>
    <submittedName>
        <fullName evidence="3">Gfo/Idh/MocA family protein</fullName>
    </submittedName>
</protein>
<dbReference type="SUPFAM" id="SSF55347">
    <property type="entry name" value="Glyceraldehyde-3-phosphate dehydrogenase-like, C-terminal domain"/>
    <property type="match status" value="1"/>
</dbReference>
<name>A0ABV8JF59_9BACL</name>
<evidence type="ECO:0000313" key="4">
    <source>
        <dbReference type="Proteomes" id="UP001595843"/>
    </source>
</evidence>
<accession>A0ABV8JF59</accession>
<feature type="domain" description="GFO/IDH/MocA-like oxidoreductase" evidence="2">
    <location>
        <begin position="135"/>
        <end position="273"/>
    </location>
</feature>
<dbReference type="Gene3D" id="3.30.360.10">
    <property type="entry name" value="Dihydrodipicolinate Reductase, domain 2"/>
    <property type="match status" value="1"/>
</dbReference>
<gene>
    <name evidence="3" type="ORF">ACFOUO_09230</name>
</gene>
<dbReference type="PANTHER" id="PTHR43377">
    <property type="entry name" value="BILIVERDIN REDUCTASE A"/>
    <property type="match status" value="1"/>
</dbReference>
<evidence type="ECO:0000313" key="3">
    <source>
        <dbReference type="EMBL" id="MFC4076995.1"/>
    </source>
</evidence>
<dbReference type="InterPro" id="IPR036291">
    <property type="entry name" value="NAD(P)-bd_dom_sf"/>
</dbReference>
<dbReference type="Gene3D" id="3.40.50.720">
    <property type="entry name" value="NAD(P)-binding Rossmann-like Domain"/>
    <property type="match status" value="1"/>
</dbReference>
<organism evidence="3 4">
    <name type="scientific">Salinithrix halophila</name>
    <dbReference type="NCBI Taxonomy" id="1485204"/>
    <lineage>
        <taxon>Bacteria</taxon>
        <taxon>Bacillati</taxon>
        <taxon>Bacillota</taxon>
        <taxon>Bacilli</taxon>
        <taxon>Bacillales</taxon>
        <taxon>Thermoactinomycetaceae</taxon>
        <taxon>Salinithrix</taxon>
    </lineage>
</organism>
<reference evidence="4" key="1">
    <citation type="journal article" date="2019" name="Int. J. Syst. Evol. Microbiol.">
        <title>The Global Catalogue of Microorganisms (GCM) 10K type strain sequencing project: providing services to taxonomists for standard genome sequencing and annotation.</title>
        <authorList>
            <consortium name="The Broad Institute Genomics Platform"/>
            <consortium name="The Broad Institute Genome Sequencing Center for Infectious Disease"/>
            <person name="Wu L."/>
            <person name="Ma J."/>
        </authorList>
    </citation>
    <scope>NUCLEOTIDE SEQUENCE [LARGE SCALE GENOMIC DNA]</scope>
    <source>
        <strain evidence="4">IBRC-M 10813</strain>
    </source>
</reference>
<dbReference type="Proteomes" id="UP001595843">
    <property type="component" value="Unassembled WGS sequence"/>
</dbReference>
<dbReference type="Pfam" id="PF01408">
    <property type="entry name" value="GFO_IDH_MocA"/>
    <property type="match status" value="1"/>
</dbReference>
<sequence length="352" mass="38899">MDKPIRNIGIIGAGGISEAHLQAAALEPRVRVKAIADLDKKLAQGRGAPYGVKAFYTDYRDMLADETIDAVILCLPNFLHKEAAFAALDADKHVLCEKPLAMNSREAKEMADKAQRAGRLLMPAQNNRFHGDTLLLKRLVEEGKLGALYHAKTGWVRRSGIPGWGSWFTSREKAGGGPLIDVGVHMLDLTLWLMGFPRPVSVFGQTYDRFGPRKKGLSSWGTPNLEGSYDVEDLAVAMIRFENGASLSLDASWASHIREERTFVDLYGEDGGASLDFRQHQLVLYHEEAGVPSDSILHPPKQNERLLLIRNFLDAAEDRSEAVCRPEHGIDVLRVLDAIYESSRTGSLVTLN</sequence>
<dbReference type="EMBL" id="JBHSAP010000009">
    <property type="protein sequence ID" value="MFC4076995.1"/>
    <property type="molecule type" value="Genomic_DNA"/>
</dbReference>
<dbReference type="InterPro" id="IPR000683">
    <property type="entry name" value="Gfo/Idh/MocA-like_OxRdtase_N"/>
</dbReference>
<dbReference type="Pfam" id="PF22725">
    <property type="entry name" value="GFO_IDH_MocA_C3"/>
    <property type="match status" value="1"/>
</dbReference>